<dbReference type="AlphaFoldDB" id="A0A317USW2"/>
<dbReference type="EMBL" id="MSFU01000035">
    <property type="protein sequence ID" value="PWY63607.1"/>
    <property type="molecule type" value="Genomic_DNA"/>
</dbReference>
<dbReference type="Proteomes" id="UP000246171">
    <property type="component" value="Unassembled WGS sequence"/>
</dbReference>
<reference evidence="1" key="1">
    <citation type="submission" date="2016-12" db="EMBL/GenBank/DDBJ databases">
        <title>The genomes of Aspergillus section Nigri reveals drivers in fungal speciation.</title>
        <authorList>
            <consortium name="DOE Joint Genome Institute"/>
            <person name="Vesth T.C."/>
            <person name="Nybo J."/>
            <person name="Theobald S."/>
            <person name="Brandl J."/>
            <person name="Frisvad J.C."/>
            <person name="Nielsen K.F."/>
            <person name="Lyhne E.K."/>
            <person name="Kogle M.E."/>
            <person name="Kuo A."/>
            <person name="Riley R."/>
            <person name="Clum A."/>
            <person name="Nolan M."/>
            <person name="Lipzen A."/>
            <person name="Salamov A."/>
            <person name="Henrissat B."/>
            <person name="Wiebenga A."/>
            <person name="De vries R.P."/>
            <person name="Grigoriev I.V."/>
            <person name="Mortensen U.H."/>
            <person name="Andersen M.R."/>
            <person name="Baker S.E."/>
        </authorList>
    </citation>
    <scope>NUCLEOTIDE SEQUENCE</scope>
    <source>
        <strain evidence="1">CBS 122712</strain>
    </source>
</reference>
<dbReference type="RefSeq" id="XP_025383280.1">
    <property type="nucleotide sequence ID" value="XM_025526267.1"/>
</dbReference>
<evidence type="ECO:0000313" key="1">
    <source>
        <dbReference type="EMBL" id="PWY63607.1"/>
    </source>
</evidence>
<name>A0A317USW2_ASPEC</name>
<sequence length="96" mass="10796">MRGIYCGHLFVCRADSDFHSCPGILVCAGKRFAGLLACTPTKRSKRLETGRRELEEISFHLRSLLKSGFLVFTSLPSLTGAQYRWSNVWTPVKCQS</sequence>
<proteinExistence type="predicted"/>
<accession>A0A317USW2</accession>
<dbReference type="GeneID" id="37048229"/>
<comment type="caution">
    <text evidence="1">The sequence shown here is derived from an EMBL/GenBank/DDBJ whole genome shotgun (WGS) entry which is preliminary data.</text>
</comment>
<organism evidence="1 2">
    <name type="scientific">Aspergillus eucalypticola (strain CBS 122712 / IBT 29274)</name>
    <dbReference type="NCBI Taxonomy" id="1448314"/>
    <lineage>
        <taxon>Eukaryota</taxon>
        <taxon>Fungi</taxon>
        <taxon>Dikarya</taxon>
        <taxon>Ascomycota</taxon>
        <taxon>Pezizomycotina</taxon>
        <taxon>Eurotiomycetes</taxon>
        <taxon>Eurotiomycetidae</taxon>
        <taxon>Eurotiales</taxon>
        <taxon>Aspergillaceae</taxon>
        <taxon>Aspergillus</taxon>
        <taxon>Aspergillus subgen. Circumdati</taxon>
    </lineage>
</organism>
<dbReference type="VEuPathDB" id="FungiDB:BO83DRAFT_155034"/>
<gene>
    <name evidence="1" type="ORF">BO83DRAFT_155034</name>
</gene>
<protein>
    <submittedName>
        <fullName evidence="1">Uncharacterized protein</fullName>
    </submittedName>
</protein>
<evidence type="ECO:0000313" key="2">
    <source>
        <dbReference type="Proteomes" id="UP000246171"/>
    </source>
</evidence>
<keyword evidence="2" id="KW-1185">Reference proteome</keyword>